<dbReference type="SUPFAM" id="SSF53335">
    <property type="entry name" value="S-adenosyl-L-methionine-dependent methyltransferases"/>
    <property type="match status" value="1"/>
</dbReference>
<accession>A0ABP9PEN2</accession>
<keyword evidence="3" id="KW-1185">Reference proteome</keyword>
<name>A0ABP9PEN2_9ACTN</name>
<organism evidence="2 3">
    <name type="scientific">Nocardioides marinquilinus</name>
    <dbReference type="NCBI Taxonomy" id="1210400"/>
    <lineage>
        <taxon>Bacteria</taxon>
        <taxon>Bacillati</taxon>
        <taxon>Actinomycetota</taxon>
        <taxon>Actinomycetes</taxon>
        <taxon>Propionibacteriales</taxon>
        <taxon>Nocardioidaceae</taxon>
        <taxon>Nocardioides</taxon>
    </lineage>
</organism>
<sequence>MPTTQLYDTIGAGYPATRRTDPRIARPIWTALGDARTVVNVGAGTGSYEPADRAVVAVEPSALMRSNRPAGAAPCVGATAERLPFADGAFDAAMAVCTLHHWSDPEAGLRELRRVARRVVVFAFDTREADHFWLTRDYLPELHDLPGVRTLDRLTDLAADVLDAEVRPVPVPGDCADGLYEAYWRRPEAYLDARVRRAISVWGAVGPDVEQRAVERLRADLDSGAWHERNGHLLELDELDLGARLLVA</sequence>
<gene>
    <name evidence="2" type="ORF">GCM10023340_10390</name>
</gene>
<dbReference type="RefSeq" id="WP_345455220.1">
    <property type="nucleotide sequence ID" value="NZ_BAABKG010000001.1"/>
</dbReference>
<dbReference type="InterPro" id="IPR013216">
    <property type="entry name" value="Methyltransf_11"/>
</dbReference>
<evidence type="ECO:0000313" key="3">
    <source>
        <dbReference type="Proteomes" id="UP001500221"/>
    </source>
</evidence>
<evidence type="ECO:0000259" key="1">
    <source>
        <dbReference type="Pfam" id="PF08241"/>
    </source>
</evidence>
<evidence type="ECO:0000313" key="2">
    <source>
        <dbReference type="EMBL" id="GAA5143900.1"/>
    </source>
</evidence>
<protein>
    <recommendedName>
        <fullName evidence="1">Methyltransferase type 11 domain-containing protein</fullName>
    </recommendedName>
</protein>
<comment type="caution">
    <text evidence="2">The sequence shown here is derived from an EMBL/GenBank/DDBJ whole genome shotgun (WGS) entry which is preliminary data.</text>
</comment>
<dbReference type="InterPro" id="IPR029063">
    <property type="entry name" value="SAM-dependent_MTases_sf"/>
</dbReference>
<dbReference type="Pfam" id="PF08241">
    <property type="entry name" value="Methyltransf_11"/>
    <property type="match status" value="1"/>
</dbReference>
<proteinExistence type="predicted"/>
<feature type="domain" description="Methyltransferase type 11" evidence="1">
    <location>
        <begin position="40"/>
        <end position="118"/>
    </location>
</feature>
<reference evidence="3" key="1">
    <citation type="journal article" date="2019" name="Int. J. Syst. Evol. Microbiol.">
        <title>The Global Catalogue of Microorganisms (GCM) 10K type strain sequencing project: providing services to taxonomists for standard genome sequencing and annotation.</title>
        <authorList>
            <consortium name="The Broad Institute Genomics Platform"/>
            <consortium name="The Broad Institute Genome Sequencing Center for Infectious Disease"/>
            <person name="Wu L."/>
            <person name="Ma J."/>
        </authorList>
    </citation>
    <scope>NUCLEOTIDE SEQUENCE [LARGE SCALE GENOMIC DNA]</scope>
    <source>
        <strain evidence="3">JCM 18459</strain>
    </source>
</reference>
<dbReference type="Proteomes" id="UP001500221">
    <property type="component" value="Unassembled WGS sequence"/>
</dbReference>
<dbReference type="PANTHER" id="PTHR43591">
    <property type="entry name" value="METHYLTRANSFERASE"/>
    <property type="match status" value="1"/>
</dbReference>
<dbReference type="Gene3D" id="3.40.50.150">
    <property type="entry name" value="Vaccinia Virus protein VP39"/>
    <property type="match status" value="1"/>
</dbReference>
<dbReference type="EMBL" id="BAABKG010000001">
    <property type="protein sequence ID" value="GAA5143900.1"/>
    <property type="molecule type" value="Genomic_DNA"/>
</dbReference>
<dbReference type="PANTHER" id="PTHR43591:SF97">
    <property type="entry name" value="CLASS I SAM-DEPENDENT METHYLTRANSFERASE"/>
    <property type="match status" value="1"/>
</dbReference>